<dbReference type="EMBL" id="FOZV01000001">
    <property type="protein sequence ID" value="SFS38577.1"/>
    <property type="molecule type" value="Genomic_DNA"/>
</dbReference>
<accession>A0A1I6PED1</accession>
<dbReference type="AlphaFoldDB" id="A0A1I6PED1"/>
<name>A0A1I6PED1_9CAUL</name>
<dbReference type="Proteomes" id="UP000198788">
    <property type="component" value="Unassembled WGS sequence"/>
</dbReference>
<evidence type="ECO:0000313" key="2">
    <source>
        <dbReference type="Proteomes" id="UP000198788"/>
    </source>
</evidence>
<dbReference type="STRING" id="871741.SAMN05192570_1087"/>
<reference evidence="2" key="1">
    <citation type="submission" date="2016-10" db="EMBL/GenBank/DDBJ databases">
        <authorList>
            <person name="Varghese N."/>
            <person name="Submissions S."/>
        </authorList>
    </citation>
    <scope>NUCLEOTIDE SEQUENCE [LARGE SCALE GENOMIC DNA]</scope>
    <source>
        <strain evidence="2">CGMCC 1.10683</strain>
    </source>
</reference>
<keyword evidence="2" id="KW-1185">Reference proteome</keyword>
<organism evidence="1 2">
    <name type="scientific">Brevundimonas viscosa</name>
    <dbReference type="NCBI Taxonomy" id="871741"/>
    <lineage>
        <taxon>Bacteria</taxon>
        <taxon>Pseudomonadati</taxon>
        <taxon>Pseudomonadota</taxon>
        <taxon>Alphaproteobacteria</taxon>
        <taxon>Caulobacterales</taxon>
        <taxon>Caulobacteraceae</taxon>
        <taxon>Brevundimonas</taxon>
    </lineage>
</organism>
<dbReference type="OrthoDB" id="7268348at2"/>
<gene>
    <name evidence="1" type="ORF">SAMN05192570_1087</name>
</gene>
<protein>
    <submittedName>
        <fullName evidence="1">Uncharacterized protein</fullName>
    </submittedName>
</protein>
<evidence type="ECO:0000313" key="1">
    <source>
        <dbReference type="EMBL" id="SFS38577.1"/>
    </source>
</evidence>
<proteinExistence type="predicted"/>
<sequence>MLREPPPDEARLALDRAVVEAVRARVAAGPRETPDADAIALRAVLAGLSPAELAAARAVLGRIDAAGGPPLVVWGPASQVLAADRYGLVARLAAKPEAALQAVRDGARALMDLTAASTWWGRLLAEPALRIVAALPEHGAGHPRALMVQKAAPGPTGDDRTFWATDSALPDARIVAMLADAGLAAAPLLAAGGLKLFVLAGYVQAEDGRLASAPGDLTGVIGAAPVF</sequence>
<dbReference type="RefSeq" id="WP_092307478.1">
    <property type="nucleotide sequence ID" value="NZ_FOZV01000001.1"/>
</dbReference>